<evidence type="ECO:0000313" key="5">
    <source>
        <dbReference type="EMBL" id="KIJ96170.1"/>
    </source>
</evidence>
<name>A0A0C9WUX9_9AGAR</name>
<dbReference type="InterPro" id="IPR006084">
    <property type="entry name" value="XPG/Rad2"/>
</dbReference>
<dbReference type="OrthoDB" id="2959108at2759"/>
<keyword evidence="6" id="KW-1185">Reference proteome</keyword>
<dbReference type="SUPFAM" id="SSF88723">
    <property type="entry name" value="PIN domain-like"/>
    <property type="match status" value="1"/>
</dbReference>
<dbReference type="HOGENOM" id="CLU_007575_4_0_1"/>
<dbReference type="InterPro" id="IPR037316">
    <property type="entry name" value="Yen1_H3TH"/>
</dbReference>
<accession>A0A0C9WUX9</accession>
<evidence type="ECO:0000259" key="3">
    <source>
        <dbReference type="SMART" id="SM00484"/>
    </source>
</evidence>
<dbReference type="PRINTS" id="PR00853">
    <property type="entry name" value="XPGRADSUPER"/>
</dbReference>
<gene>
    <name evidence="5" type="ORF">K443DRAFT_124563</name>
</gene>
<evidence type="ECO:0000256" key="2">
    <source>
        <dbReference type="ARBA" id="ARBA00022801"/>
    </source>
</evidence>
<protein>
    <recommendedName>
        <fullName evidence="7">PIN domain-like protein</fullName>
    </recommendedName>
</protein>
<dbReference type="PANTHER" id="PTHR11081:SF75">
    <property type="entry name" value="ENDONUCLEASE, PUTATIVE (AFU_ORTHOLOGUE AFUA_3G13260)-RELATED"/>
    <property type="match status" value="1"/>
</dbReference>
<dbReference type="SMART" id="SM00485">
    <property type="entry name" value="XPGN"/>
    <property type="match status" value="1"/>
</dbReference>
<dbReference type="CDD" id="cd09870">
    <property type="entry name" value="PIN_YEN1"/>
    <property type="match status" value="1"/>
</dbReference>
<reference evidence="6" key="2">
    <citation type="submission" date="2015-01" db="EMBL/GenBank/DDBJ databases">
        <title>Evolutionary Origins and Diversification of the Mycorrhizal Mutualists.</title>
        <authorList>
            <consortium name="DOE Joint Genome Institute"/>
            <consortium name="Mycorrhizal Genomics Consortium"/>
            <person name="Kohler A."/>
            <person name="Kuo A."/>
            <person name="Nagy L.G."/>
            <person name="Floudas D."/>
            <person name="Copeland A."/>
            <person name="Barry K.W."/>
            <person name="Cichocki N."/>
            <person name="Veneault-Fourrey C."/>
            <person name="LaButti K."/>
            <person name="Lindquist E.A."/>
            <person name="Lipzen A."/>
            <person name="Lundell T."/>
            <person name="Morin E."/>
            <person name="Murat C."/>
            <person name="Riley R."/>
            <person name="Ohm R."/>
            <person name="Sun H."/>
            <person name="Tunlid A."/>
            <person name="Henrissat B."/>
            <person name="Grigoriev I.V."/>
            <person name="Hibbett D.S."/>
            <person name="Martin F."/>
        </authorList>
    </citation>
    <scope>NUCLEOTIDE SEQUENCE [LARGE SCALE GENOMIC DNA]</scope>
    <source>
        <strain evidence="6">LaAM-08-1</strain>
    </source>
</reference>
<feature type="domain" description="XPG-I" evidence="3">
    <location>
        <begin position="120"/>
        <end position="193"/>
    </location>
</feature>
<sequence>MGVTHLWEIVQKAHQVQSLSQLTLSEGFEKNRNGHHTIMVGVDASIWLHQTQAVFHHARHSQTGENPELRTLFHKLNHFLNQSANVVFVFDGNERPSMKRGKHVHTREHWLAKRFQEFARAFGFSVHIAPGEAEAELALLNKLGIINIVVTDDSDALVFGATCILRNWNVKKDKDDVKLYTSEGIQTTASVCLTQGGMLLIAILCGGDYDKVGLAGCGKAMAHGLARTTLGDELLAATKDSSEEELAIFLVPWCQQLRDELSSNKQGFLKCRCPALANAFHSDFPQPSIILKYVQPITSWTGGRPLPPFSAWVHHNPDLAEMASLAECSFS</sequence>
<dbReference type="GO" id="GO:0017108">
    <property type="term" value="F:5'-flap endonuclease activity"/>
    <property type="evidence" value="ECO:0007669"/>
    <property type="project" value="TreeGrafter"/>
</dbReference>
<dbReference type="Gene3D" id="3.40.50.1010">
    <property type="entry name" value="5'-nuclease"/>
    <property type="match status" value="2"/>
</dbReference>
<dbReference type="InterPro" id="IPR006085">
    <property type="entry name" value="XPG_DNA_repair_N"/>
</dbReference>
<feature type="domain" description="XPG N-terminal" evidence="4">
    <location>
        <begin position="1"/>
        <end position="117"/>
    </location>
</feature>
<evidence type="ECO:0000256" key="1">
    <source>
        <dbReference type="ARBA" id="ARBA00022722"/>
    </source>
</evidence>
<dbReference type="InterPro" id="IPR029060">
    <property type="entry name" value="PIN-like_dom_sf"/>
</dbReference>
<dbReference type="AlphaFoldDB" id="A0A0C9WUX9"/>
<proteinExistence type="predicted"/>
<evidence type="ECO:0000313" key="6">
    <source>
        <dbReference type="Proteomes" id="UP000054477"/>
    </source>
</evidence>
<dbReference type="PANTHER" id="PTHR11081">
    <property type="entry name" value="FLAP ENDONUCLEASE FAMILY MEMBER"/>
    <property type="match status" value="1"/>
</dbReference>
<dbReference type="Pfam" id="PF00867">
    <property type="entry name" value="XPG_I"/>
    <property type="match status" value="1"/>
</dbReference>
<dbReference type="InterPro" id="IPR036279">
    <property type="entry name" value="5-3_exonuclease_C_sf"/>
</dbReference>
<dbReference type="STRING" id="1095629.A0A0C9WUX9"/>
<dbReference type="Proteomes" id="UP000054477">
    <property type="component" value="Unassembled WGS sequence"/>
</dbReference>
<dbReference type="GO" id="GO:0008821">
    <property type="term" value="F:crossover junction DNA endonuclease activity"/>
    <property type="evidence" value="ECO:0007669"/>
    <property type="project" value="InterPro"/>
</dbReference>
<dbReference type="Pfam" id="PF00752">
    <property type="entry name" value="XPG_N"/>
    <property type="match status" value="1"/>
</dbReference>
<dbReference type="CDD" id="cd09906">
    <property type="entry name" value="H3TH_YEN1"/>
    <property type="match status" value="1"/>
</dbReference>
<organism evidence="5 6">
    <name type="scientific">Laccaria amethystina LaAM-08-1</name>
    <dbReference type="NCBI Taxonomy" id="1095629"/>
    <lineage>
        <taxon>Eukaryota</taxon>
        <taxon>Fungi</taxon>
        <taxon>Dikarya</taxon>
        <taxon>Basidiomycota</taxon>
        <taxon>Agaricomycotina</taxon>
        <taxon>Agaricomycetes</taxon>
        <taxon>Agaricomycetidae</taxon>
        <taxon>Agaricales</taxon>
        <taxon>Agaricineae</taxon>
        <taxon>Hydnangiaceae</taxon>
        <taxon>Laccaria</taxon>
    </lineage>
</organism>
<dbReference type="SUPFAM" id="SSF47807">
    <property type="entry name" value="5' to 3' exonuclease, C-terminal subdomain"/>
    <property type="match status" value="1"/>
</dbReference>
<evidence type="ECO:0008006" key="7">
    <source>
        <dbReference type="Google" id="ProtNLM"/>
    </source>
</evidence>
<evidence type="ECO:0000259" key="4">
    <source>
        <dbReference type="SMART" id="SM00485"/>
    </source>
</evidence>
<reference evidence="5 6" key="1">
    <citation type="submission" date="2014-04" db="EMBL/GenBank/DDBJ databases">
        <authorList>
            <consortium name="DOE Joint Genome Institute"/>
            <person name="Kuo A."/>
            <person name="Kohler A."/>
            <person name="Nagy L.G."/>
            <person name="Floudas D."/>
            <person name="Copeland A."/>
            <person name="Barry K.W."/>
            <person name="Cichocki N."/>
            <person name="Veneault-Fourrey C."/>
            <person name="LaButti K."/>
            <person name="Lindquist E.A."/>
            <person name="Lipzen A."/>
            <person name="Lundell T."/>
            <person name="Morin E."/>
            <person name="Murat C."/>
            <person name="Sun H."/>
            <person name="Tunlid A."/>
            <person name="Henrissat B."/>
            <person name="Grigoriev I.V."/>
            <person name="Hibbett D.S."/>
            <person name="Martin F."/>
            <person name="Nordberg H.P."/>
            <person name="Cantor M.N."/>
            <person name="Hua S.X."/>
        </authorList>
    </citation>
    <scope>NUCLEOTIDE SEQUENCE [LARGE SCALE GENOMIC DNA]</scope>
    <source>
        <strain evidence="5 6">LaAM-08-1</strain>
    </source>
</reference>
<keyword evidence="2" id="KW-0378">Hydrolase</keyword>
<dbReference type="GO" id="GO:0006281">
    <property type="term" value="P:DNA repair"/>
    <property type="evidence" value="ECO:0007669"/>
    <property type="project" value="UniProtKB-ARBA"/>
</dbReference>
<dbReference type="SMART" id="SM00484">
    <property type="entry name" value="XPGI"/>
    <property type="match status" value="1"/>
</dbReference>
<dbReference type="InterPro" id="IPR006086">
    <property type="entry name" value="XPG-I_dom"/>
</dbReference>
<keyword evidence="1" id="KW-0540">Nuclease</keyword>
<dbReference type="EMBL" id="KN838731">
    <property type="protein sequence ID" value="KIJ96170.1"/>
    <property type="molecule type" value="Genomic_DNA"/>
</dbReference>